<dbReference type="GO" id="GO:0003700">
    <property type="term" value="F:DNA-binding transcription factor activity"/>
    <property type="evidence" value="ECO:0007669"/>
    <property type="project" value="InterPro"/>
</dbReference>
<gene>
    <name evidence="6" type="ORF">GCM10007932_42900</name>
</gene>
<dbReference type="PROSITE" id="PS50931">
    <property type="entry name" value="HTH_LYSR"/>
    <property type="match status" value="1"/>
</dbReference>
<dbReference type="Pfam" id="PF03466">
    <property type="entry name" value="LysR_substrate"/>
    <property type="match status" value="1"/>
</dbReference>
<dbReference type="SUPFAM" id="SSF53850">
    <property type="entry name" value="Periplasmic binding protein-like II"/>
    <property type="match status" value="1"/>
</dbReference>
<dbReference type="Gene3D" id="3.40.190.10">
    <property type="entry name" value="Periplasmic binding protein-like II"/>
    <property type="match status" value="2"/>
</dbReference>
<reference evidence="7" key="1">
    <citation type="journal article" date="2019" name="Int. J. Syst. Evol. Microbiol.">
        <title>The Global Catalogue of Microorganisms (GCM) 10K type strain sequencing project: providing services to taxonomists for standard genome sequencing and annotation.</title>
        <authorList>
            <consortium name="The Broad Institute Genomics Platform"/>
            <consortium name="The Broad Institute Genome Sequencing Center for Infectious Disease"/>
            <person name="Wu L."/>
            <person name="Ma J."/>
        </authorList>
    </citation>
    <scope>NUCLEOTIDE SEQUENCE [LARGE SCALE GENOMIC DNA]</scope>
    <source>
        <strain evidence="7">NBRC 15640</strain>
    </source>
</reference>
<dbReference type="InterPro" id="IPR058163">
    <property type="entry name" value="LysR-type_TF_proteobact-type"/>
</dbReference>
<dbReference type="EMBL" id="BSNX01000067">
    <property type="protein sequence ID" value="GLQ74928.1"/>
    <property type="molecule type" value="Genomic_DNA"/>
</dbReference>
<evidence type="ECO:0000256" key="4">
    <source>
        <dbReference type="ARBA" id="ARBA00023163"/>
    </source>
</evidence>
<name>A0AAV5NWZ9_9VIBR</name>
<evidence type="ECO:0000259" key="5">
    <source>
        <dbReference type="PROSITE" id="PS50931"/>
    </source>
</evidence>
<keyword evidence="2" id="KW-0805">Transcription regulation</keyword>
<accession>A0AAV5NWZ9</accession>
<dbReference type="GO" id="GO:0043565">
    <property type="term" value="F:sequence-specific DNA binding"/>
    <property type="evidence" value="ECO:0007669"/>
    <property type="project" value="TreeGrafter"/>
</dbReference>
<evidence type="ECO:0000256" key="2">
    <source>
        <dbReference type="ARBA" id="ARBA00023015"/>
    </source>
</evidence>
<keyword evidence="4" id="KW-0804">Transcription</keyword>
<dbReference type="Proteomes" id="UP001156690">
    <property type="component" value="Unassembled WGS sequence"/>
</dbReference>
<comment type="similarity">
    <text evidence="1">Belongs to the LysR transcriptional regulatory family.</text>
</comment>
<keyword evidence="3" id="KW-0238">DNA-binding</keyword>
<dbReference type="InterPro" id="IPR000847">
    <property type="entry name" value="LysR_HTH_N"/>
</dbReference>
<dbReference type="PANTHER" id="PTHR30537">
    <property type="entry name" value="HTH-TYPE TRANSCRIPTIONAL REGULATOR"/>
    <property type="match status" value="1"/>
</dbReference>
<evidence type="ECO:0000256" key="1">
    <source>
        <dbReference type="ARBA" id="ARBA00009437"/>
    </source>
</evidence>
<organism evidence="6 7">
    <name type="scientific">Vibrio penaeicida</name>
    <dbReference type="NCBI Taxonomy" id="104609"/>
    <lineage>
        <taxon>Bacteria</taxon>
        <taxon>Pseudomonadati</taxon>
        <taxon>Pseudomonadota</taxon>
        <taxon>Gammaproteobacteria</taxon>
        <taxon>Vibrionales</taxon>
        <taxon>Vibrionaceae</taxon>
        <taxon>Vibrio</taxon>
    </lineage>
</organism>
<sequence length="299" mass="33852">MEIVKSSIVSHLSTFEVAARVGSFTGASRILHKTTGAISQQISLLEKQLGFPVFERHSRGVQLNENGRILFESTQQGLTVIHNAIEGIRSTANTDQEIRLKLTPSFAYKWLIPKLQNFYSLYPDIQIQSYAEAAIVDAYSGDFDLAIDYGVVPYRDSRASLLFKESLLPVMSPSVMAQHDWKNDPNVWEKVLLLHDGMAWRHASKDVEWQMWMKLNNIFPSELKGHFFNRADMAMAAAEAGVGVAMGRLSLLEEDIKTQRLCSPFSATPVEAGYFFIQHQKSENIDKFVHWLRQEVGNE</sequence>
<dbReference type="AlphaFoldDB" id="A0AAV5NWZ9"/>
<dbReference type="RefSeq" id="WP_126608070.1">
    <property type="nucleotide sequence ID" value="NZ_AP025144.1"/>
</dbReference>
<keyword evidence="7" id="KW-1185">Reference proteome</keyword>
<comment type="caution">
    <text evidence="6">The sequence shown here is derived from an EMBL/GenBank/DDBJ whole genome shotgun (WGS) entry which is preliminary data.</text>
</comment>
<proteinExistence type="inferred from homology"/>
<dbReference type="PANTHER" id="PTHR30537:SF32">
    <property type="entry name" value="HTH-TYPE TRANSCRIPTIONAL REGULATOR DSDC"/>
    <property type="match status" value="1"/>
</dbReference>
<dbReference type="InterPro" id="IPR005119">
    <property type="entry name" value="LysR_subst-bd"/>
</dbReference>
<protein>
    <submittedName>
        <fullName evidence="6">LysR family transcriptional regulator</fullName>
    </submittedName>
</protein>
<evidence type="ECO:0000256" key="3">
    <source>
        <dbReference type="ARBA" id="ARBA00023125"/>
    </source>
</evidence>
<feature type="domain" description="HTH lysR-type" evidence="5">
    <location>
        <begin position="11"/>
        <end position="64"/>
    </location>
</feature>
<dbReference type="InterPro" id="IPR036390">
    <property type="entry name" value="WH_DNA-bd_sf"/>
</dbReference>
<dbReference type="Gene3D" id="1.10.10.10">
    <property type="entry name" value="Winged helix-like DNA-binding domain superfamily/Winged helix DNA-binding domain"/>
    <property type="match status" value="1"/>
</dbReference>
<dbReference type="InterPro" id="IPR036388">
    <property type="entry name" value="WH-like_DNA-bd_sf"/>
</dbReference>
<dbReference type="SUPFAM" id="SSF46785">
    <property type="entry name" value="Winged helix' DNA-binding domain"/>
    <property type="match status" value="1"/>
</dbReference>
<evidence type="ECO:0000313" key="7">
    <source>
        <dbReference type="Proteomes" id="UP001156690"/>
    </source>
</evidence>
<dbReference type="GO" id="GO:0006351">
    <property type="term" value="P:DNA-templated transcription"/>
    <property type="evidence" value="ECO:0007669"/>
    <property type="project" value="TreeGrafter"/>
</dbReference>
<dbReference type="Pfam" id="PF00126">
    <property type="entry name" value="HTH_1"/>
    <property type="match status" value="1"/>
</dbReference>
<evidence type="ECO:0000313" key="6">
    <source>
        <dbReference type="EMBL" id="GLQ74928.1"/>
    </source>
</evidence>